<evidence type="ECO:0000313" key="2">
    <source>
        <dbReference type="EMBL" id="RFS45556.1"/>
    </source>
</evidence>
<dbReference type="AlphaFoldDB" id="A0A372FYE8"/>
<reference evidence="2 3" key="1">
    <citation type="submission" date="2018-08" db="EMBL/GenBank/DDBJ databases">
        <title>Verrucosispora craniellae sp. nov., isolated from a marine sponge in the South China Sea.</title>
        <authorList>
            <person name="Li L."/>
            <person name="Lin H.W."/>
        </authorList>
    </citation>
    <scope>NUCLEOTIDE SEQUENCE [LARGE SCALE GENOMIC DNA]</scope>
    <source>
        <strain evidence="2 3">LHW63014</strain>
    </source>
</reference>
<dbReference type="Proteomes" id="UP000262621">
    <property type="component" value="Unassembled WGS sequence"/>
</dbReference>
<comment type="caution">
    <text evidence="2">The sequence shown here is derived from an EMBL/GenBank/DDBJ whole genome shotgun (WGS) entry which is preliminary data.</text>
</comment>
<evidence type="ECO:0000256" key="1">
    <source>
        <dbReference type="SAM" id="MobiDB-lite"/>
    </source>
</evidence>
<accession>A0A372FYE8</accession>
<dbReference type="EMBL" id="QVFU01000015">
    <property type="protein sequence ID" value="RFS45556.1"/>
    <property type="molecule type" value="Genomic_DNA"/>
</dbReference>
<name>A0A372FYE8_9ACTN</name>
<dbReference type="RefSeq" id="WP_147333477.1">
    <property type="nucleotide sequence ID" value="NZ_QVFU01000015.1"/>
</dbReference>
<evidence type="ECO:0000313" key="3">
    <source>
        <dbReference type="Proteomes" id="UP000262621"/>
    </source>
</evidence>
<keyword evidence="3" id="KW-1185">Reference proteome</keyword>
<feature type="region of interest" description="Disordered" evidence="1">
    <location>
        <begin position="79"/>
        <end position="98"/>
    </location>
</feature>
<organism evidence="2 3">
    <name type="scientific">Micromonospora craniellae</name>
    <dbReference type="NCBI Taxonomy" id="2294034"/>
    <lineage>
        <taxon>Bacteria</taxon>
        <taxon>Bacillati</taxon>
        <taxon>Actinomycetota</taxon>
        <taxon>Actinomycetes</taxon>
        <taxon>Micromonosporales</taxon>
        <taxon>Micromonosporaceae</taxon>
        <taxon>Micromonospora</taxon>
    </lineage>
</organism>
<gene>
    <name evidence="2" type="ORF">D0Q02_15750</name>
</gene>
<protein>
    <submittedName>
        <fullName evidence="2">Uncharacterized protein</fullName>
    </submittedName>
</protein>
<sequence>MGELVELLDRRGEVLRTVDDELRQLVRERLFRQTVEAASDPAHHLDQFRLDDVAQDVGPAVPLVGEHQQHVFVDGGELVADHDEEDLPQPRIADHDCH</sequence>
<proteinExistence type="predicted"/>